<dbReference type="STRING" id="1196031.A361_14850"/>
<dbReference type="AlphaFoldDB" id="A0A169FQR2"/>
<name>A0A169FQR2_9BACI</name>
<dbReference type="Proteomes" id="UP000077856">
    <property type="component" value="Chromosome"/>
</dbReference>
<accession>A0A169FQR2</accession>
<protein>
    <submittedName>
        <fullName evidence="1">Uncharacterized protein</fullName>
    </submittedName>
</protein>
<sequence length="74" mass="8770">MFSLPFNKKNHRHLPVIQSKGKKTHPNLVWADQSRQQINLPVFWKSLTEKKEKGSKIMPFSNCQFRLAEYEITN</sequence>
<evidence type="ECO:0000313" key="1">
    <source>
        <dbReference type="EMBL" id="AND40375.1"/>
    </source>
</evidence>
<organism evidence="1 2">
    <name type="scientific">Cytobacillus oceanisediminis 2691</name>
    <dbReference type="NCBI Taxonomy" id="1196031"/>
    <lineage>
        <taxon>Bacteria</taxon>
        <taxon>Bacillati</taxon>
        <taxon>Bacillota</taxon>
        <taxon>Bacilli</taxon>
        <taxon>Bacillales</taxon>
        <taxon>Bacillaceae</taxon>
        <taxon>Cytobacillus</taxon>
    </lineage>
</organism>
<evidence type="ECO:0000313" key="2">
    <source>
        <dbReference type="Proteomes" id="UP000077856"/>
    </source>
</evidence>
<dbReference type="EMBL" id="CP015506">
    <property type="protein sequence ID" value="AND40375.1"/>
    <property type="molecule type" value="Genomic_DNA"/>
</dbReference>
<gene>
    <name evidence="1" type="ORF">A361_14850</name>
</gene>
<proteinExistence type="predicted"/>
<reference evidence="1 2" key="1">
    <citation type="submission" date="2016-04" db="EMBL/GenBank/DDBJ databases">
        <title>Complete genome sequence of Bacillus oceanisediminis strain 2691.</title>
        <authorList>
            <person name="Jeong H."/>
            <person name="Kim H.J."/>
            <person name="Lee D.-W."/>
        </authorList>
    </citation>
    <scope>NUCLEOTIDE SEQUENCE [LARGE SCALE GENOMIC DNA]</scope>
    <source>
        <strain evidence="1 2">2691</strain>
    </source>
</reference>
<dbReference type="KEGG" id="bon:A361_14850"/>